<dbReference type="Gene3D" id="3.90.1490.10">
    <property type="entry name" value="putative n-type atp pyrophosphatase, domain 2"/>
    <property type="match status" value="1"/>
</dbReference>
<dbReference type="InterPro" id="IPR002761">
    <property type="entry name" value="Diphthami_syn_dom"/>
</dbReference>
<dbReference type="EMBL" id="JQZV01000009">
    <property type="protein sequence ID" value="KGN92543.1"/>
    <property type="molecule type" value="Genomic_DNA"/>
</dbReference>
<dbReference type="InterPro" id="IPR030662">
    <property type="entry name" value="DPH6/MJ0570"/>
</dbReference>
<evidence type="ECO:0000313" key="2">
    <source>
        <dbReference type="EMBL" id="KGN92543.1"/>
    </source>
</evidence>
<reference evidence="2 3" key="1">
    <citation type="submission" date="2014-08" db="EMBL/GenBank/DDBJ databases">
        <title>Porphyromonas canoris strain:OH2762 Genome sequencing.</title>
        <authorList>
            <person name="Wallis C."/>
            <person name="Deusch O."/>
            <person name="O'Flynn C."/>
            <person name="Davis I."/>
            <person name="Jospin G."/>
            <person name="Darling A.E."/>
            <person name="Coil D.A."/>
            <person name="Alexiev A."/>
            <person name="Horsfall A."/>
            <person name="Kirkwood N."/>
            <person name="Harris S."/>
            <person name="Eisen J.A."/>
        </authorList>
    </citation>
    <scope>NUCLEOTIDE SEQUENCE [LARGE SCALE GENOMIC DNA]</scope>
    <source>
        <strain evidence="3">COT-108 OH2762</strain>
    </source>
</reference>
<proteinExistence type="predicted"/>
<dbReference type="PANTHER" id="PTHR12196">
    <property type="entry name" value="DOMAIN OF UNKNOWN FUNCTION 71 DUF71 -CONTAINING PROTEIN"/>
    <property type="match status" value="1"/>
</dbReference>
<dbReference type="InterPro" id="IPR014729">
    <property type="entry name" value="Rossmann-like_a/b/a_fold"/>
</dbReference>
<dbReference type="CDD" id="cd01994">
    <property type="entry name" value="AANH_PF0828-like"/>
    <property type="match status" value="1"/>
</dbReference>
<dbReference type="SUPFAM" id="SSF52402">
    <property type="entry name" value="Adenine nucleotide alpha hydrolases-like"/>
    <property type="match status" value="1"/>
</dbReference>
<sequence length="226" mass="25482">MTTRYRMKILVSWSGGKDCMLALHKAIQTHSPSEVYLLNMCDEDGSMSRSHGLSALLMQRQAEAMGLHLLQIAVQRDGGGYEASFKKGVAELMVKGVTHGVFGDIYLETHRSWVERVCQECGITPIFPLWGMKSEEVVRSLIDEKFRTTIVSIRKGKLSPEEFLGKDLSHPLLDTLKVMPGIDPCGENGEYHTFVYDGPLFQKPLSFRITGQTENDKHYFNTLQLL</sequence>
<dbReference type="NCBIfam" id="TIGR00290">
    <property type="entry name" value="MJ0570_dom"/>
    <property type="match status" value="1"/>
</dbReference>
<dbReference type="Proteomes" id="UP000030101">
    <property type="component" value="Unassembled WGS sequence"/>
</dbReference>
<gene>
    <name evidence="2" type="ORF">HQ43_04660</name>
</gene>
<accession>A0ABR4XKY3</accession>
<dbReference type="Gene3D" id="3.40.50.620">
    <property type="entry name" value="HUPs"/>
    <property type="match status" value="1"/>
</dbReference>
<dbReference type="Pfam" id="PF01902">
    <property type="entry name" value="Diphthami_syn_2"/>
    <property type="match status" value="1"/>
</dbReference>
<name>A0ABR4XKY3_9PORP</name>
<evidence type="ECO:0000313" key="3">
    <source>
        <dbReference type="Proteomes" id="UP000030101"/>
    </source>
</evidence>
<evidence type="ECO:0000259" key="1">
    <source>
        <dbReference type="Pfam" id="PF01902"/>
    </source>
</evidence>
<keyword evidence="3" id="KW-1185">Reference proteome</keyword>
<feature type="domain" description="Diphthamide synthase" evidence="1">
    <location>
        <begin position="7"/>
        <end position="220"/>
    </location>
</feature>
<protein>
    <recommendedName>
        <fullName evidence="1">Diphthamide synthase domain-containing protein</fullName>
    </recommendedName>
</protein>
<comment type="caution">
    <text evidence="2">The sequence shown here is derived from an EMBL/GenBank/DDBJ whole genome shotgun (WGS) entry which is preliminary data.</text>
</comment>
<organism evidence="2 3">
    <name type="scientific">Porphyromonas canoris</name>
    <dbReference type="NCBI Taxonomy" id="36875"/>
    <lineage>
        <taxon>Bacteria</taxon>
        <taxon>Pseudomonadati</taxon>
        <taxon>Bacteroidota</taxon>
        <taxon>Bacteroidia</taxon>
        <taxon>Bacteroidales</taxon>
        <taxon>Porphyromonadaceae</taxon>
        <taxon>Porphyromonas</taxon>
    </lineage>
</organism>
<dbReference type="PANTHER" id="PTHR12196:SF2">
    <property type="entry name" value="DIPHTHINE--AMMONIA LIGASE"/>
    <property type="match status" value="1"/>
</dbReference>